<feature type="region of interest" description="Disordered" evidence="2">
    <location>
        <begin position="478"/>
        <end position="502"/>
    </location>
</feature>
<dbReference type="PANTHER" id="PTHR43317">
    <property type="entry name" value="THERMOSPERMINE SYNTHASE ACAULIS5"/>
    <property type="match status" value="1"/>
</dbReference>
<dbReference type="EMBL" id="JACHIA010000005">
    <property type="protein sequence ID" value="MBB6070637.1"/>
    <property type="molecule type" value="Genomic_DNA"/>
</dbReference>
<dbReference type="CDD" id="cd02440">
    <property type="entry name" value="AdoMet_MTases"/>
    <property type="match status" value="1"/>
</dbReference>
<gene>
    <name evidence="4" type="ORF">HNQ61_002258</name>
</gene>
<keyword evidence="3" id="KW-0472">Membrane</keyword>
<dbReference type="Gene3D" id="3.40.50.150">
    <property type="entry name" value="Vaccinia Virus protein VP39"/>
    <property type="match status" value="1"/>
</dbReference>
<evidence type="ECO:0000256" key="3">
    <source>
        <dbReference type="SAM" id="Phobius"/>
    </source>
</evidence>
<evidence type="ECO:0000313" key="4">
    <source>
        <dbReference type="EMBL" id="MBB6070637.1"/>
    </source>
</evidence>
<sequence>MADLDASSPDARGRPWPVLVRAALAGFALGLILFAAGALILYQTQGVLPAAGGLLATFAAALAAGGWAGAPGARTDAPPTWRWVGAGIAVAVSGAFGTLWAHFGWDRFGGVARALALLFLVGVPVYAIGFLLPGLSTWAAAFRAALEEDDEETRGLPRGAEEVVLAILLGAALGAALGGLLLLPLVSPGPLLFGVALLLTFPLFFPREMPVSPGSGERVLHEEETAYCTLRVTETVFPGGGRQPEMRLYVNEEAESGELERSGAPTFAYIAAAEKWLREITPRGASYLFLGGGAYTLPRRVAEDDSTARVTVVELDPAITRAAYRWFGVRPEHGITTLHGDARAVAAALPAGGWDRVIVDVYGGDEMVPPHLVTREALAEFAALLRPDGLLLINLIGVARGEGQGRFWSTVRTVAESFSSTRLYTHLGRDSGERQNFLLAASPWAGVGFPERAGWFEPWAAEEWPRVDAAAVYRDRAGADEGQAQRAAPREERGARVTPAAD</sequence>
<proteinExistence type="predicted"/>
<dbReference type="InterPro" id="IPR029063">
    <property type="entry name" value="SAM-dependent_MTases_sf"/>
</dbReference>
<reference evidence="4 5" key="1">
    <citation type="submission" date="2020-08" db="EMBL/GenBank/DDBJ databases">
        <title>Genomic Encyclopedia of Type Strains, Phase IV (KMG-IV): sequencing the most valuable type-strain genomes for metagenomic binning, comparative biology and taxonomic classification.</title>
        <authorList>
            <person name="Goeker M."/>
        </authorList>
    </citation>
    <scope>NUCLEOTIDE SEQUENCE [LARGE SCALE GENOMIC DNA]</scope>
    <source>
        <strain evidence="4 5">DSM 29007</strain>
    </source>
</reference>
<keyword evidence="3" id="KW-0812">Transmembrane</keyword>
<accession>A0A841GY14</accession>
<keyword evidence="3" id="KW-1133">Transmembrane helix</keyword>
<feature type="transmembrane region" description="Helical" evidence="3">
    <location>
        <begin position="163"/>
        <end position="183"/>
    </location>
</feature>
<keyword evidence="1" id="KW-0620">Polyamine biosynthesis</keyword>
<dbReference type="Proteomes" id="UP000582837">
    <property type="component" value="Unassembled WGS sequence"/>
</dbReference>
<feature type="transmembrane region" description="Helical" evidence="3">
    <location>
        <begin position="189"/>
        <end position="205"/>
    </location>
</feature>
<evidence type="ECO:0000256" key="2">
    <source>
        <dbReference type="SAM" id="MobiDB-lite"/>
    </source>
</evidence>
<keyword evidence="5" id="KW-1185">Reference proteome</keyword>
<evidence type="ECO:0000313" key="5">
    <source>
        <dbReference type="Proteomes" id="UP000582837"/>
    </source>
</evidence>
<organism evidence="4 5">
    <name type="scientific">Longimicrobium terrae</name>
    <dbReference type="NCBI Taxonomy" id="1639882"/>
    <lineage>
        <taxon>Bacteria</taxon>
        <taxon>Pseudomonadati</taxon>
        <taxon>Gemmatimonadota</taxon>
        <taxon>Longimicrobiia</taxon>
        <taxon>Longimicrobiales</taxon>
        <taxon>Longimicrobiaceae</taxon>
        <taxon>Longimicrobium</taxon>
    </lineage>
</organism>
<feature type="transmembrane region" description="Helical" evidence="3">
    <location>
        <begin position="18"/>
        <end position="42"/>
    </location>
</feature>
<name>A0A841GY14_9BACT</name>
<protein>
    <submittedName>
        <fullName evidence="4">MFS family permease</fullName>
    </submittedName>
</protein>
<feature type="transmembrane region" description="Helical" evidence="3">
    <location>
        <begin position="48"/>
        <end position="69"/>
    </location>
</feature>
<dbReference type="AlphaFoldDB" id="A0A841GY14"/>
<comment type="caution">
    <text evidence="4">The sequence shown here is derived from an EMBL/GenBank/DDBJ whole genome shotgun (WGS) entry which is preliminary data.</text>
</comment>
<dbReference type="PANTHER" id="PTHR43317:SF1">
    <property type="entry name" value="THERMOSPERMINE SYNTHASE ACAULIS5"/>
    <property type="match status" value="1"/>
</dbReference>
<dbReference type="NCBIfam" id="NF037959">
    <property type="entry name" value="MFS_SpdSyn"/>
    <property type="match status" value="1"/>
</dbReference>
<dbReference type="GO" id="GO:0006596">
    <property type="term" value="P:polyamine biosynthetic process"/>
    <property type="evidence" value="ECO:0007669"/>
    <property type="project" value="UniProtKB-KW"/>
</dbReference>
<dbReference type="RefSeq" id="WP_170034475.1">
    <property type="nucleotide sequence ID" value="NZ_JABDTL010000001.1"/>
</dbReference>
<evidence type="ECO:0000256" key="1">
    <source>
        <dbReference type="ARBA" id="ARBA00023115"/>
    </source>
</evidence>
<dbReference type="SUPFAM" id="SSF53335">
    <property type="entry name" value="S-adenosyl-L-methionine-dependent methyltransferases"/>
    <property type="match status" value="1"/>
</dbReference>
<feature type="transmembrane region" description="Helical" evidence="3">
    <location>
        <begin position="81"/>
        <end position="103"/>
    </location>
</feature>
<feature type="transmembrane region" description="Helical" evidence="3">
    <location>
        <begin position="115"/>
        <end position="142"/>
    </location>
</feature>